<evidence type="ECO:0000313" key="13">
    <source>
        <dbReference type="Proteomes" id="UP000035054"/>
    </source>
</evidence>
<dbReference type="GO" id="GO:0003677">
    <property type="term" value="F:DNA binding"/>
    <property type="evidence" value="ECO:0007669"/>
    <property type="project" value="UniProtKB-KW"/>
</dbReference>
<dbReference type="GO" id="GO:0030894">
    <property type="term" value="C:replisome"/>
    <property type="evidence" value="ECO:0007669"/>
    <property type="project" value="TreeGrafter"/>
</dbReference>
<comment type="catalytic activity">
    <reaction evidence="8">
        <text>Couples ATP hydrolysis with the unwinding of duplex DNA by translocating in the 3'-5' direction.</text>
        <dbReference type="EC" id="5.6.2.4"/>
    </reaction>
</comment>
<dbReference type="SMART" id="SM00487">
    <property type="entry name" value="DEXDc"/>
    <property type="match status" value="1"/>
</dbReference>
<dbReference type="InterPro" id="IPR004589">
    <property type="entry name" value="DNA_helicase_ATP-dep_RecQ"/>
</dbReference>
<feature type="domain" description="Helicase ATP-binding" evidence="10">
    <location>
        <begin position="261"/>
        <end position="438"/>
    </location>
</feature>
<dbReference type="GO" id="GO:0009378">
    <property type="term" value="F:four-way junction helicase activity"/>
    <property type="evidence" value="ECO:0007669"/>
    <property type="project" value="TreeGrafter"/>
</dbReference>
<dbReference type="InterPro" id="IPR014001">
    <property type="entry name" value="Helicase_ATP-bd"/>
</dbReference>
<dbReference type="GO" id="GO:0005524">
    <property type="term" value="F:ATP binding"/>
    <property type="evidence" value="ECO:0007669"/>
    <property type="project" value="UniProtKB-KW"/>
</dbReference>
<dbReference type="NCBIfam" id="TIGR00614">
    <property type="entry name" value="recQ_fam"/>
    <property type="match status" value="1"/>
</dbReference>
<dbReference type="InterPro" id="IPR027417">
    <property type="entry name" value="P-loop_NTPase"/>
</dbReference>
<dbReference type="GO" id="GO:0016787">
    <property type="term" value="F:hydrolase activity"/>
    <property type="evidence" value="ECO:0007669"/>
    <property type="project" value="UniProtKB-KW"/>
</dbReference>
<dbReference type="SUPFAM" id="SSF52540">
    <property type="entry name" value="P-loop containing nucleoside triphosphate hydrolases"/>
    <property type="match status" value="1"/>
</dbReference>
<protein>
    <recommendedName>
        <fullName evidence="9">DNA 3'-5' helicase</fullName>
        <ecNumber evidence="9">5.6.2.4</ecNumber>
    </recommendedName>
</protein>
<dbReference type="Proteomes" id="UP000035054">
    <property type="component" value="Unassembled WGS sequence"/>
</dbReference>
<dbReference type="Gene3D" id="3.30.420.10">
    <property type="entry name" value="Ribonuclease H-like superfamily/Ribonuclease H"/>
    <property type="match status" value="1"/>
</dbReference>
<dbReference type="InterPro" id="IPR001650">
    <property type="entry name" value="Helicase_C-like"/>
</dbReference>
<dbReference type="InterPro" id="IPR036397">
    <property type="entry name" value="RNaseH_sf"/>
</dbReference>
<dbReference type="InterPro" id="IPR011545">
    <property type="entry name" value="DEAD/DEAH_box_helicase_dom"/>
</dbReference>
<accession>A0A6N3X9A2</accession>
<keyword evidence="5" id="KW-0067">ATP-binding</keyword>
<evidence type="ECO:0000256" key="9">
    <source>
        <dbReference type="ARBA" id="ARBA00034808"/>
    </source>
</evidence>
<dbReference type="GO" id="GO:0005737">
    <property type="term" value="C:cytoplasm"/>
    <property type="evidence" value="ECO:0007669"/>
    <property type="project" value="TreeGrafter"/>
</dbReference>
<evidence type="ECO:0000259" key="10">
    <source>
        <dbReference type="PROSITE" id="PS51192"/>
    </source>
</evidence>
<name>A0A6N3X9A2_9SYNE</name>
<evidence type="ECO:0000256" key="4">
    <source>
        <dbReference type="ARBA" id="ARBA00022806"/>
    </source>
</evidence>
<proteinExistence type="inferred from homology"/>
<dbReference type="PANTHER" id="PTHR13710">
    <property type="entry name" value="DNA HELICASE RECQ FAMILY MEMBER"/>
    <property type="match status" value="1"/>
</dbReference>
<keyword evidence="3" id="KW-0378">Hydrolase</keyword>
<dbReference type="GO" id="GO:0006310">
    <property type="term" value="P:DNA recombination"/>
    <property type="evidence" value="ECO:0007669"/>
    <property type="project" value="InterPro"/>
</dbReference>
<organism evidence="12 13">
    <name type="scientific">Candidatus Synechococcus spongiarum 142</name>
    <dbReference type="NCBI Taxonomy" id="1608213"/>
    <lineage>
        <taxon>Bacteria</taxon>
        <taxon>Bacillati</taxon>
        <taxon>Cyanobacteriota</taxon>
        <taxon>Cyanophyceae</taxon>
        <taxon>Synechococcales</taxon>
        <taxon>Synechococcaceae</taxon>
        <taxon>Synechococcus</taxon>
    </lineage>
</organism>
<dbReference type="Pfam" id="PF00270">
    <property type="entry name" value="DEAD"/>
    <property type="match status" value="1"/>
</dbReference>
<dbReference type="SMART" id="SM00490">
    <property type="entry name" value="HELICc"/>
    <property type="match status" value="1"/>
</dbReference>
<comment type="similarity">
    <text evidence="1">Belongs to the helicase family. RecQ subfamily.</text>
</comment>
<evidence type="ECO:0000256" key="1">
    <source>
        <dbReference type="ARBA" id="ARBA00005446"/>
    </source>
</evidence>
<dbReference type="GO" id="GO:0043138">
    <property type="term" value="F:3'-5' DNA helicase activity"/>
    <property type="evidence" value="ECO:0007669"/>
    <property type="project" value="UniProtKB-EC"/>
</dbReference>
<dbReference type="InterPro" id="IPR012337">
    <property type="entry name" value="RNaseH-like_sf"/>
</dbReference>
<evidence type="ECO:0000256" key="5">
    <source>
        <dbReference type="ARBA" id="ARBA00022840"/>
    </source>
</evidence>
<keyword evidence="2" id="KW-0547">Nucleotide-binding</keyword>
<evidence type="ECO:0000256" key="8">
    <source>
        <dbReference type="ARBA" id="ARBA00034617"/>
    </source>
</evidence>
<keyword evidence="6" id="KW-0238">DNA-binding</keyword>
<feature type="non-terminal residue" evidence="12">
    <location>
        <position position="868"/>
    </location>
</feature>
<evidence type="ECO:0000256" key="7">
    <source>
        <dbReference type="ARBA" id="ARBA00023235"/>
    </source>
</evidence>
<dbReference type="PANTHER" id="PTHR13710:SF105">
    <property type="entry name" value="ATP-DEPENDENT DNA HELICASE Q1"/>
    <property type="match status" value="1"/>
</dbReference>
<dbReference type="Gene3D" id="3.40.50.300">
    <property type="entry name" value="P-loop containing nucleotide triphosphate hydrolases"/>
    <property type="match status" value="2"/>
</dbReference>
<dbReference type="PROSITE" id="PS51194">
    <property type="entry name" value="HELICASE_CTER"/>
    <property type="match status" value="1"/>
</dbReference>
<dbReference type="GO" id="GO:0006281">
    <property type="term" value="P:DNA repair"/>
    <property type="evidence" value="ECO:0007669"/>
    <property type="project" value="TreeGrafter"/>
</dbReference>
<keyword evidence="4 12" id="KW-0347">Helicase</keyword>
<keyword evidence="7" id="KW-0413">Isomerase</keyword>
<dbReference type="EMBL" id="JXUO01000105">
    <property type="protein sequence ID" value="KKZ14897.1"/>
    <property type="molecule type" value="Genomic_DNA"/>
</dbReference>
<dbReference type="EC" id="5.6.2.4" evidence="9"/>
<dbReference type="AlphaFoldDB" id="A0A6N3X9A2"/>
<evidence type="ECO:0000259" key="11">
    <source>
        <dbReference type="PROSITE" id="PS51194"/>
    </source>
</evidence>
<sequence>MVPIPLPPKGRSPSLHLVDVLLGHNLVAFDIPHLAAAMPRLGLLKLPQMDTLRLSPLAFPRNPYHRLVKHYQDGSLQRGQINDPELDARIALELFEDECRALREAAPELLAAWHWLSTPQPKGVDQALDALFSQLRGGLPRPTAALGRRAIGECLKGRACVYQGRAVMARAPQLGWNLCYGLAWLSVAGHNSVMPPWVRHQFPVAGRLVHRLRNLACSTPTCDWCGERHDAAKELKRWFGFDGFRPEPADDRGHSLQQTIVECAMGGGHGLGILPTGTGKSLCYQLPALSRYDKTGALTVVISPLVALMADQVAGLEACGIGSCFAINGLLSMPERADVLDKVRLGDAGILLIAPEQLRSRPLRRALDQREIGGWVLDEAHCLSRWGHDFRTDYRYLGRFIRETAGPGPIPPVLCLTATAKPEVIHEIREYFRDTLDIDLKVFDGGANRTNLVFELMPTTGAEKFAHVHQVLMESLPCNVPGGAIIYCATRRQSEEVAQYLQTKELAVAHFHGGLPPETKKDVQQRFIHGDLRAIAATNAFGMGIDKQDVRLVIHADIPGSLENYLQEAGRAGRDREPARCVLLYTPEDVEQQFKLSARSRLTRVEIQSILRALRHLNRRNRCGGKVVATAGEILMGDEDGGFQPDPVTNDTRVRTAITWLEESRLLTREENVVHVFPSSLLVRSIQEARNRLDRANTITDNRRQQLLRIAQRLINAPPDEGVTTDELMGVAGLSPEGVRAALHDLERLGIANNDTVITAFVHKGVVRASQRRLEDAQALEIALIAHMREAAPDQGKGDAAILHLRRAAQILQDQDLPDPLPERLWRMIRGIADDGRGEDGAGGSWLVRKQDAETVRVTLQREWSALE</sequence>
<evidence type="ECO:0000313" key="12">
    <source>
        <dbReference type="EMBL" id="KKZ14897.1"/>
    </source>
</evidence>
<dbReference type="GO" id="GO:0043590">
    <property type="term" value="C:bacterial nucleoid"/>
    <property type="evidence" value="ECO:0007669"/>
    <property type="project" value="TreeGrafter"/>
</dbReference>
<gene>
    <name evidence="12" type="ORF">TH68_03365</name>
</gene>
<evidence type="ECO:0000256" key="2">
    <source>
        <dbReference type="ARBA" id="ARBA00022741"/>
    </source>
</evidence>
<reference evidence="12 13" key="1">
    <citation type="submission" date="2015-01" db="EMBL/GenBank/DDBJ databases">
        <title>Lifestyle Evolution in Cyanobacterial Symbionts of Sponges.</title>
        <authorList>
            <person name="Burgsdorf I."/>
            <person name="Slaby B.M."/>
            <person name="Handley K.M."/>
            <person name="Haber M."/>
            <person name="Blom J."/>
            <person name="Marshall C.W."/>
            <person name="Gilbert J.A."/>
            <person name="Hentschel U."/>
            <person name="Steindler L."/>
        </authorList>
    </citation>
    <scope>NUCLEOTIDE SEQUENCE [LARGE SCALE GENOMIC DNA]</scope>
    <source>
        <strain evidence="12">142</strain>
    </source>
</reference>
<dbReference type="Pfam" id="PF00271">
    <property type="entry name" value="Helicase_C"/>
    <property type="match status" value="1"/>
</dbReference>
<evidence type="ECO:0000256" key="3">
    <source>
        <dbReference type="ARBA" id="ARBA00022801"/>
    </source>
</evidence>
<comment type="caution">
    <text evidence="12">The sequence shown here is derived from an EMBL/GenBank/DDBJ whole genome shotgun (WGS) entry which is preliminary data.</text>
</comment>
<dbReference type="PROSITE" id="PS51192">
    <property type="entry name" value="HELICASE_ATP_BIND_1"/>
    <property type="match status" value="1"/>
</dbReference>
<evidence type="ECO:0000256" key="6">
    <source>
        <dbReference type="ARBA" id="ARBA00023125"/>
    </source>
</evidence>
<dbReference type="SUPFAM" id="SSF53098">
    <property type="entry name" value="Ribonuclease H-like"/>
    <property type="match status" value="1"/>
</dbReference>
<feature type="domain" description="Helicase C-terminal" evidence="11">
    <location>
        <begin position="472"/>
        <end position="618"/>
    </location>
</feature>